<protein>
    <submittedName>
        <fullName evidence="1">Uncharacterized protein</fullName>
    </submittedName>
</protein>
<evidence type="ECO:0000313" key="1">
    <source>
        <dbReference type="EMBL" id="KAJ2898056.1"/>
    </source>
</evidence>
<keyword evidence="2" id="KW-1185">Reference proteome</keyword>
<comment type="caution">
    <text evidence="1">The sequence shown here is derived from an EMBL/GenBank/DDBJ whole genome shotgun (WGS) entry which is preliminary data.</text>
</comment>
<dbReference type="Proteomes" id="UP001139981">
    <property type="component" value="Unassembled WGS sequence"/>
</dbReference>
<reference evidence="1" key="1">
    <citation type="submission" date="2022-07" db="EMBL/GenBank/DDBJ databases">
        <title>Phylogenomic reconstructions and comparative analyses of Kickxellomycotina fungi.</title>
        <authorList>
            <person name="Reynolds N.K."/>
            <person name="Stajich J.E."/>
            <person name="Barry K."/>
            <person name="Grigoriev I.V."/>
            <person name="Crous P."/>
            <person name="Smith M.E."/>
        </authorList>
    </citation>
    <scope>NUCLEOTIDE SEQUENCE</scope>
    <source>
        <strain evidence="1">CBS 190363</strain>
    </source>
</reference>
<dbReference type="EMBL" id="JANBVB010000080">
    <property type="protein sequence ID" value="KAJ2898056.1"/>
    <property type="molecule type" value="Genomic_DNA"/>
</dbReference>
<gene>
    <name evidence="1" type="ORF">IWW38_001522</name>
</gene>
<evidence type="ECO:0000313" key="2">
    <source>
        <dbReference type="Proteomes" id="UP001139981"/>
    </source>
</evidence>
<proteinExistence type="predicted"/>
<organism evidence="1 2">
    <name type="scientific">Coemansia aciculifera</name>
    <dbReference type="NCBI Taxonomy" id="417176"/>
    <lineage>
        <taxon>Eukaryota</taxon>
        <taxon>Fungi</taxon>
        <taxon>Fungi incertae sedis</taxon>
        <taxon>Zoopagomycota</taxon>
        <taxon>Kickxellomycotina</taxon>
        <taxon>Kickxellomycetes</taxon>
        <taxon>Kickxellales</taxon>
        <taxon>Kickxellaceae</taxon>
        <taxon>Coemansia</taxon>
    </lineage>
</organism>
<accession>A0ACC1M6U1</accession>
<sequence length="424" mass="47893">MPVLVELKPDWARITFPDSVDGLQTTADYHYFWLRHNCPCLNGCRHSSTKERLIDAAVIPLDIRPLRAVLTADDSGAPAVAFFWAPIAIKDDAGELVVHDTEKEHVSVFPVQWLRENTYAENRRHTHELPPHDAALVTIDYADYVANHATIDGDNRLSSAGAVLYKAALHDRLSKFGVAVIRNRGDNTEDIILDFIDAKAEVIPTHFGRIEHLRTDNTENANNDQLGYTNSAVRLHTDQCYAETVPGFQFLHCIRPADIGGDNYFVHAESAANYLKTEVNRRAYELLTTVPVRFDRKQAKFQALHVSPILRLSDEIDPATSERKLAQVRYSYFTQGAQTNVPFAELREWYEAQQVWDKLLYRDDFQIKAGLQAGDVVIYDNLKVLHARNGFSGPRHMAGVYLAAADLWHHLGQAKQESLKVANI</sequence>
<name>A0ACC1M6U1_9FUNG</name>